<keyword evidence="4" id="KW-0256">Endoplasmic reticulum</keyword>
<feature type="domain" description="SEC63" evidence="8">
    <location>
        <begin position="76"/>
        <end position="161"/>
    </location>
</feature>
<evidence type="ECO:0000256" key="7">
    <source>
        <dbReference type="ARBA" id="ARBA00023186"/>
    </source>
</evidence>
<dbReference type="GO" id="GO:0016020">
    <property type="term" value="C:membrane"/>
    <property type="evidence" value="ECO:0007669"/>
    <property type="project" value="UniProtKB-SubCell"/>
</dbReference>
<dbReference type="AlphaFoldDB" id="A0A0N4WHG6"/>
<evidence type="ECO:0000256" key="5">
    <source>
        <dbReference type="ARBA" id="ARBA00022989"/>
    </source>
</evidence>
<protein>
    <submittedName>
        <fullName evidence="11">SEC63 domain-containing protein</fullName>
    </submittedName>
</protein>
<evidence type="ECO:0000256" key="6">
    <source>
        <dbReference type="ARBA" id="ARBA00023136"/>
    </source>
</evidence>
<evidence type="ECO:0000313" key="9">
    <source>
        <dbReference type="EMBL" id="VDO39804.1"/>
    </source>
</evidence>
<dbReference type="OrthoDB" id="5575at2759"/>
<sequence length="166" mass="19478">MLQHQFDIENAQGTDEVEKRAANVLFEKTTLQETEIKEVVRALCRWPILSVSYLRLSRNAEEVCIDDEWLQLERNTRYKLHFQFDTDAYLTQWSKEKTAGWIIVLGEKDNDRMISLHHLTAIQNGRSVRMDFVTPDKSGRCYMSLFIMSDCYLGIDQELQIKADLI</sequence>
<proteinExistence type="predicted"/>
<organism evidence="11">
    <name type="scientific">Haemonchus placei</name>
    <name type="common">Barber's pole worm</name>
    <dbReference type="NCBI Taxonomy" id="6290"/>
    <lineage>
        <taxon>Eukaryota</taxon>
        <taxon>Metazoa</taxon>
        <taxon>Ecdysozoa</taxon>
        <taxon>Nematoda</taxon>
        <taxon>Chromadorea</taxon>
        <taxon>Rhabditida</taxon>
        <taxon>Rhabditina</taxon>
        <taxon>Rhabditomorpha</taxon>
        <taxon>Strongyloidea</taxon>
        <taxon>Trichostrongylidae</taxon>
        <taxon>Haemonchus</taxon>
    </lineage>
</organism>
<evidence type="ECO:0000313" key="11">
    <source>
        <dbReference type="WBParaSite" id="HPLM_0001032501-mRNA-1"/>
    </source>
</evidence>
<evidence type="ECO:0000256" key="1">
    <source>
        <dbReference type="ARBA" id="ARBA00004141"/>
    </source>
</evidence>
<dbReference type="Proteomes" id="UP000268014">
    <property type="component" value="Unassembled WGS sequence"/>
</dbReference>
<keyword evidence="10" id="KW-1185">Reference proteome</keyword>
<dbReference type="GO" id="GO:0003723">
    <property type="term" value="F:RNA binding"/>
    <property type="evidence" value="ECO:0007669"/>
    <property type="project" value="TreeGrafter"/>
</dbReference>
<evidence type="ECO:0000256" key="3">
    <source>
        <dbReference type="ARBA" id="ARBA00022692"/>
    </source>
</evidence>
<accession>A0A0N4WHG6</accession>
<reference evidence="9 10" key="2">
    <citation type="submission" date="2018-11" db="EMBL/GenBank/DDBJ databases">
        <authorList>
            <consortium name="Pathogen Informatics"/>
        </authorList>
    </citation>
    <scope>NUCLEOTIDE SEQUENCE [LARGE SCALE GENOMIC DNA]</scope>
    <source>
        <strain evidence="9 10">MHpl1</strain>
    </source>
</reference>
<dbReference type="STRING" id="6290.A0A0N4WHG6"/>
<keyword evidence="7" id="KW-0143">Chaperone</keyword>
<evidence type="ECO:0000259" key="8">
    <source>
        <dbReference type="Pfam" id="PF02889"/>
    </source>
</evidence>
<keyword evidence="3" id="KW-0812">Transmembrane</keyword>
<dbReference type="InterPro" id="IPR004179">
    <property type="entry name" value="Sec63-dom"/>
</dbReference>
<gene>
    <name evidence="9" type="ORF">HPLM_LOCUS10317</name>
</gene>
<keyword evidence="6" id="KW-0472">Membrane</keyword>
<reference evidence="11" key="1">
    <citation type="submission" date="2017-02" db="UniProtKB">
        <authorList>
            <consortium name="WormBaseParasite"/>
        </authorList>
    </citation>
    <scope>IDENTIFICATION</scope>
</reference>
<name>A0A0N4WHG6_HAEPC</name>
<dbReference type="SUPFAM" id="SSF81296">
    <property type="entry name" value="E set domains"/>
    <property type="match status" value="1"/>
</dbReference>
<dbReference type="OMA" id="KLITISH"/>
<evidence type="ECO:0000256" key="2">
    <source>
        <dbReference type="ARBA" id="ARBA00004240"/>
    </source>
</evidence>
<dbReference type="Pfam" id="PF02889">
    <property type="entry name" value="Sec63"/>
    <property type="match status" value="1"/>
</dbReference>
<dbReference type="GO" id="GO:0005783">
    <property type="term" value="C:endoplasmic reticulum"/>
    <property type="evidence" value="ECO:0007669"/>
    <property type="project" value="UniProtKB-SubCell"/>
</dbReference>
<dbReference type="PANTHER" id="PTHR24075">
    <property type="entry name" value="SEC63 DOMAIN-CONTAINING"/>
    <property type="match status" value="1"/>
</dbReference>
<keyword evidence="5" id="KW-1133">Transmembrane helix</keyword>
<comment type="subcellular location">
    <subcellularLocation>
        <location evidence="2">Endoplasmic reticulum</location>
    </subcellularLocation>
    <subcellularLocation>
        <location evidence="1">Membrane</location>
        <topology evidence="1">Multi-pass membrane protein</topology>
    </subcellularLocation>
</comment>
<dbReference type="InterPro" id="IPR035892">
    <property type="entry name" value="C2_domain_sf"/>
</dbReference>
<evidence type="ECO:0000313" key="10">
    <source>
        <dbReference type="Proteomes" id="UP000268014"/>
    </source>
</evidence>
<dbReference type="EMBL" id="UZAF01017262">
    <property type="protein sequence ID" value="VDO39804.1"/>
    <property type="molecule type" value="Genomic_DNA"/>
</dbReference>
<dbReference type="Gene3D" id="2.60.40.150">
    <property type="entry name" value="C2 domain"/>
    <property type="match status" value="1"/>
</dbReference>
<dbReference type="WBParaSite" id="HPLM_0001032501-mRNA-1">
    <property type="protein sequence ID" value="HPLM_0001032501-mRNA-1"/>
    <property type="gene ID" value="HPLM_0001032501"/>
</dbReference>
<evidence type="ECO:0000256" key="4">
    <source>
        <dbReference type="ARBA" id="ARBA00022824"/>
    </source>
</evidence>
<dbReference type="InterPro" id="IPR014756">
    <property type="entry name" value="Ig_E-set"/>
</dbReference>